<reference evidence="2 3" key="1">
    <citation type="submission" date="2017-03" db="EMBL/GenBank/DDBJ databases">
        <title>Genome sequence of Clostridium chromiireducens DSM 23318.</title>
        <authorList>
            <person name="Poehlein A."/>
            <person name="Daniel R."/>
        </authorList>
    </citation>
    <scope>NUCLEOTIDE SEQUENCE [LARGE SCALE GENOMIC DNA]</scope>
    <source>
        <strain evidence="2 3">DSM 23318</strain>
    </source>
</reference>
<dbReference type="AlphaFoldDB" id="A0A1V4IUP2"/>
<proteinExistence type="predicted"/>
<evidence type="ECO:0000313" key="2">
    <source>
        <dbReference type="EMBL" id="OPJ63646.1"/>
    </source>
</evidence>
<dbReference type="Pfam" id="PF12392">
    <property type="entry name" value="DUF3656"/>
    <property type="match status" value="1"/>
</dbReference>
<dbReference type="InterPro" id="IPR051454">
    <property type="entry name" value="RNA/ubiquinone_mod_enzymes"/>
</dbReference>
<dbReference type="PANTHER" id="PTHR30217">
    <property type="entry name" value="PEPTIDASE U32 FAMILY"/>
    <property type="match status" value="1"/>
</dbReference>
<dbReference type="Proteomes" id="UP000191056">
    <property type="component" value="Unassembled WGS sequence"/>
</dbReference>
<feature type="domain" description="Peptidase U32 collagenase" evidence="1">
    <location>
        <begin position="376"/>
        <end position="489"/>
    </location>
</feature>
<comment type="caution">
    <text evidence="2">The sequence shown here is derived from an EMBL/GenBank/DDBJ whole genome shotgun (WGS) entry which is preliminary data.</text>
</comment>
<dbReference type="PROSITE" id="PS01276">
    <property type="entry name" value="PEPTIDASE_U32"/>
    <property type="match status" value="1"/>
</dbReference>
<sequence length="787" mass="89661">MRRIELLAPAGSMESLIAAINNGADAIYLGGNKFSARAYASNFDNETMMKAVDYAHSYNVKVYVTMNTLLKQSELKYALKYVGYLYEIGVDALIIQDLGLVSLIRDVYPKFELHASTQMTIHNAEGALYFREKGLERIVLSRELSLDEIKYISKDLGIETEIFVHGALCVCYSGQCLMSSMIGGRSGNRGRCAQPCRMQYTLIGETSGERKGYLLSPKDTCLIEDIEPIIKSGTASLKVEGRMKKPEYVAGVTRNYRKSIDKVLVNTKFDLQKGRNELAQLFNREGFAKAYLYKNTGKDMMSYNYPKNTGVFIGQVLSSGEIKLEADVALGDGIRFADDGFTLSKILKNNNEVKEAFKGETVKLFPTGGYKKGYRLFKMSDKKLYDELNEDLKPYKKKIGLVGEVEFKANAPLCIKTKFNKKEFKVYGEVVEEATNKPLTRERVEESLKKSGEIPYKFDKIVFDTFDDGFIRIASINNLRRELFEKILKEGVSSYRRKRDEEAPKAKELKSQEDLGYIYSCITKDQLKALSENKNVKNVALDIFFSRQKNALKKEDLKNLYEQESGDKNIYLKVPSIIKGEFNNIVKVIDEMIPYIKGIITSNAGILKLYKDKLFIIGDYKLNIFNKEAAEFYAEDIDIPFISLELNRKEIKEIMKNMNSKIGINIYGKTELMVSEYCPIGSTFGNKSSKKECNGACMKDTFRLKDRMNESFSLLADNSCRSYILNSIATNLIDEVEELKSFNINNFRIDFKDESYEEVNEILNQIAHGNKNENKQYTKGHYRRGVE</sequence>
<keyword evidence="3" id="KW-1185">Reference proteome</keyword>
<dbReference type="InterPro" id="IPR001539">
    <property type="entry name" value="Peptidase_U32"/>
</dbReference>
<dbReference type="EC" id="3.4.-.-" evidence="2"/>
<dbReference type="InterPro" id="IPR020988">
    <property type="entry name" value="Pept_U32_collagenase"/>
</dbReference>
<dbReference type="GO" id="GO:0006508">
    <property type="term" value="P:proteolysis"/>
    <property type="evidence" value="ECO:0007669"/>
    <property type="project" value="UniProtKB-KW"/>
</dbReference>
<dbReference type="RefSeq" id="WP_079439033.1">
    <property type="nucleotide sequence ID" value="NZ_MZGT01000016.1"/>
</dbReference>
<dbReference type="EMBL" id="MZGT01000016">
    <property type="protein sequence ID" value="OPJ63646.1"/>
    <property type="molecule type" value="Genomic_DNA"/>
</dbReference>
<protein>
    <submittedName>
        <fullName evidence="2">Putative protease YdcP</fullName>
        <ecNumber evidence="2">3.4.-.-</ecNumber>
    </submittedName>
</protein>
<evidence type="ECO:0000313" key="3">
    <source>
        <dbReference type="Proteomes" id="UP000191056"/>
    </source>
</evidence>
<organism evidence="2 3">
    <name type="scientific">Clostridium chromiireducens</name>
    <dbReference type="NCBI Taxonomy" id="225345"/>
    <lineage>
        <taxon>Bacteria</taxon>
        <taxon>Bacillati</taxon>
        <taxon>Bacillota</taxon>
        <taxon>Clostridia</taxon>
        <taxon>Eubacteriales</taxon>
        <taxon>Clostridiaceae</taxon>
        <taxon>Clostridium</taxon>
    </lineage>
</organism>
<dbReference type="OrthoDB" id="9807498at2"/>
<keyword evidence="2" id="KW-0378">Hydrolase</keyword>
<dbReference type="Pfam" id="PF01136">
    <property type="entry name" value="Peptidase_U32"/>
    <property type="match status" value="2"/>
</dbReference>
<keyword evidence="2" id="KW-0645">Protease</keyword>
<accession>A0A1V4IUP2</accession>
<name>A0A1V4IUP2_9CLOT</name>
<dbReference type="STRING" id="225345.CLCHR_14610"/>
<dbReference type="GO" id="GO:0008233">
    <property type="term" value="F:peptidase activity"/>
    <property type="evidence" value="ECO:0007669"/>
    <property type="project" value="UniProtKB-KW"/>
</dbReference>
<dbReference type="PANTHER" id="PTHR30217:SF10">
    <property type="entry name" value="23S RRNA 5-HYDROXYCYTIDINE C2501 SYNTHASE"/>
    <property type="match status" value="1"/>
</dbReference>
<evidence type="ECO:0000259" key="1">
    <source>
        <dbReference type="Pfam" id="PF12392"/>
    </source>
</evidence>
<gene>
    <name evidence="2" type="primary">ydcP_1</name>
    <name evidence="2" type="ORF">CLCHR_14610</name>
</gene>